<keyword evidence="4" id="KW-0805">Transcription regulation</keyword>
<evidence type="ECO:0000313" key="12">
    <source>
        <dbReference type="Proteomes" id="UP000800040"/>
    </source>
</evidence>
<feature type="region of interest" description="Disordered" evidence="9">
    <location>
        <begin position="454"/>
        <end position="475"/>
    </location>
</feature>
<feature type="domain" description="Transcription initiation factor TFIID component TAF4 C-terminal" evidence="10">
    <location>
        <begin position="327"/>
        <end position="596"/>
    </location>
</feature>
<dbReference type="OrthoDB" id="21060at2759"/>
<keyword evidence="12" id="KW-1185">Reference proteome</keyword>
<name>A0A6A5KJN8_9PLEO</name>
<feature type="region of interest" description="Disordered" evidence="9">
    <location>
        <begin position="201"/>
        <end position="233"/>
    </location>
</feature>
<evidence type="ECO:0000256" key="7">
    <source>
        <dbReference type="ARBA" id="ARBA00025346"/>
    </source>
</evidence>
<accession>A0A6A5KJN8</accession>
<protein>
    <recommendedName>
        <fullName evidence="3">Transcription initiation factor TFIID subunit 4</fullName>
    </recommendedName>
    <alternativeName>
        <fullName evidence="8">TBP-associated factor 4</fullName>
    </alternativeName>
</protein>
<dbReference type="EMBL" id="ML975262">
    <property type="protein sequence ID" value="KAF1837378.1"/>
    <property type="molecule type" value="Genomic_DNA"/>
</dbReference>
<evidence type="ECO:0000313" key="11">
    <source>
        <dbReference type="EMBL" id="KAF1837378.1"/>
    </source>
</evidence>
<evidence type="ECO:0000256" key="6">
    <source>
        <dbReference type="ARBA" id="ARBA00023242"/>
    </source>
</evidence>
<feature type="compositionally biased region" description="Low complexity" evidence="9">
    <location>
        <begin position="100"/>
        <end position="125"/>
    </location>
</feature>
<feature type="compositionally biased region" description="Polar residues" evidence="9">
    <location>
        <begin position="30"/>
        <end position="52"/>
    </location>
</feature>
<feature type="region of interest" description="Disordered" evidence="9">
    <location>
        <begin position="521"/>
        <end position="551"/>
    </location>
</feature>
<comment type="subcellular location">
    <subcellularLocation>
        <location evidence="1">Nucleus</location>
    </subcellularLocation>
</comment>
<gene>
    <name evidence="11" type="ORF">BDW02DRAFT_577144</name>
</gene>
<feature type="region of interest" description="Disordered" evidence="9">
    <location>
        <begin position="1"/>
        <end position="145"/>
    </location>
</feature>
<keyword evidence="5" id="KW-0804">Transcription</keyword>
<evidence type="ECO:0000259" key="10">
    <source>
        <dbReference type="Pfam" id="PF05236"/>
    </source>
</evidence>
<evidence type="ECO:0000256" key="4">
    <source>
        <dbReference type="ARBA" id="ARBA00023015"/>
    </source>
</evidence>
<reference evidence="11" key="1">
    <citation type="submission" date="2020-01" db="EMBL/GenBank/DDBJ databases">
        <authorList>
            <consortium name="DOE Joint Genome Institute"/>
            <person name="Haridas S."/>
            <person name="Albert R."/>
            <person name="Binder M."/>
            <person name="Bloem J."/>
            <person name="Labutti K."/>
            <person name="Salamov A."/>
            <person name="Andreopoulos B."/>
            <person name="Baker S.E."/>
            <person name="Barry K."/>
            <person name="Bills G."/>
            <person name="Bluhm B.H."/>
            <person name="Cannon C."/>
            <person name="Castanera R."/>
            <person name="Culley D.E."/>
            <person name="Daum C."/>
            <person name="Ezra D."/>
            <person name="Gonzalez J.B."/>
            <person name="Henrissat B."/>
            <person name="Kuo A."/>
            <person name="Liang C."/>
            <person name="Lipzen A."/>
            <person name="Lutzoni F."/>
            <person name="Magnuson J."/>
            <person name="Mondo S."/>
            <person name="Nolan M."/>
            <person name="Ohm R."/>
            <person name="Pangilinan J."/>
            <person name="Park H.-J."/>
            <person name="Ramirez L."/>
            <person name="Alfaro M."/>
            <person name="Sun H."/>
            <person name="Tritt A."/>
            <person name="Yoshinaga Y."/>
            <person name="Zwiers L.-H."/>
            <person name="Turgeon B.G."/>
            <person name="Goodwin S.B."/>
            <person name="Spatafora J.W."/>
            <person name="Crous P.W."/>
            <person name="Grigoriev I.V."/>
        </authorList>
    </citation>
    <scope>NUCLEOTIDE SEQUENCE</scope>
    <source>
        <strain evidence="11">P77</strain>
    </source>
</reference>
<proteinExistence type="inferred from homology"/>
<keyword evidence="6" id="KW-0539">Nucleus</keyword>
<evidence type="ECO:0000256" key="5">
    <source>
        <dbReference type="ARBA" id="ARBA00023163"/>
    </source>
</evidence>
<dbReference type="GO" id="GO:0006352">
    <property type="term" value="P:DNA-templated transcription initiation"/>
    <property type="evidence" value="ECO:0007669"/>
    <property type="project" value="InterPro"/>
</dbReference>
<feature type="compositionally biased region" description="Polar residues" evidence="9">
    <location>
        <begin position="83"/>
        <end position="94"/>
    </location>
</feature>
<dbReference type="InterPro" id="IPR007900">
    <property type="entry name" value="TAF4_C"/>
</dbReference>
<feature type="compositionally biased region" description="Pro residues" evidence="9">
    <location>
        <begin position="413"/>
        <end position="423"/>
    </location>
</feature>
<organism evidence="11 12">
    <name type="scientific">Decorospora gaudefroyi</name>
    <dbReference type="NCBI Taxonomy" id="184978"/>
    <lineage>
        <taxon>Eukaryota</taxon>
        <taxon>Fungi</taxon>
        <taxon>Dikarya</taxon>
        <taxon>Ascomycota</taxon>
        <taxon>Pezizomycotina</taxon>
        <taxon>Dothideomycetes</taxon>
        <taxon>Pleosporomycetidae</taxon>
        <taxon>Pleosporales</taxon>
        <taxon>Pleosporineae</taxon>
        <taxon>Pleosporaceae</taxon>
        <taxon>Decorospora</taxon>
    </lineage>
</organism>
<evidence type="ECO:0000256" key="8">
    <source>
        <dbReference type="ARBA" id="ARBA00031747"/>
    </source>
</evidence>
<feature type="region of interest" description="Disordered" evidence="9">
    <location>
        <begin position="397"/>
        <end position="426"/>
    </location>
</feature>
<dbReference type="GO" id="GO:0005669">
    <property type="term" value="C:transcription factor TFIID complex"/>
    <property type="evidence" value="ECO:0007669"/>
    <property type="project" value="InterPro"/>
</dbReference>
<evidence type="ECO:0000256" key="2">
    <source>
        <dbReference type="ARBA" id="ARBA00006178"/>
    </source>
</evidence>
<dbReference type="Pfam" id="PF05236">
    <property type="entry name" value="TAF4"/>
    <property type="match status" value="1"/>
</dbReference>
<comment type="similarity">
    <text evidence="2">Belongs to the TAF4 family.</text>
</comment>
<sequence>MAYPNYNHNQYPPHGQQPPPPVQTQNLNPHQQQRTFSPQNYQQSPTALSPTMGTGIAPTKRQHLSPNPPSPAPYQSPFPPNSYPASPYSTSPQTPGGYHSQPVSPAPMQQQQPPSFHHPQPYQHPNGHQPAPQGSMPPPKVPYSKTADATELEKANARDLDVNNISDVLTGSGIDLRAEEDNLLHSYRSFNSQASASTASAHASFNNGSQQPNHGAFQGTGPLSQEMTKEQHEAEFIRKHAQAARILNESAQQPLTDPFLAASVLRHRVAKRAYDNGVAINVDGLFDKIPEKGPENITRITQAGANGEQIVGLEAASLLNQSAPLVEILALISLAAEERIRTVFEDAFALSQGRQNTSHGIIPPQMLDIAVVEENAQQKMVPPVSILKTPWEAPDSAFSTTASKGLPNAARLPTPPSEVPPTPQSTYQNVNHVAVALTKRVEDDVKWEEERLRKRAKRQEGASATTAETPVAPIPLPEPVTKKAIALAKKQSQSDVVVFGKANETASLALGGKKKKYSWMTGGGGPAPASGASTPRPNAAPGGSGAATPIPQAPEKALLGRKRKYGDMIEQQDIGAQVQLRDLIHVLENDGKEKKTLTIILARLKNIDKDAKSDTTKTVPTAATGR</sequence>
<evidence type="ECO:0000256" key="9">
    <source>
        <dbReference type="SAM" id="MobiDB-lite"/>
    </source>
</evidence>
<dbReference type="Proteomes" id="UP000800040">
    <property type="component" value="Unassembled WGS sequence"/>
</dbReference>
<evidence type="ECO:0000256" key="3">
    <source>
        <dbReference type="ARBA" id="ARBA00017306"/>
    </source>
</evidence>
<evidence type="ECO:0000256" key="1">
    <source>
        <dbReference type="ARBA" id="ARBA00004123"/>
    </source>
</evidence>
<dbReference type="AlphaFoldDB" id="A0A6A5KJN8"/>
<feature type="compositionally biased region" description="Pro residues" evidence="9">
    <location>
        <begin position="66"/>
        <end position="82"/>
    </location>
</feature>
<comment type="function">
    <text evidence="7">Functions as a component of the DNA-binding general transcription factor complex TFIID. Binding of TFIID to a promoter (with or without TATA element) is the initial step in pre-initiation complex (PIC) formation. TFIID plays a key role in the regulation of gene expression by RNA polymerase II through different activities such as transcription activator interaction, core promoter recognition and selectivity, TFIIA and TFIIB interaction, chromatin modification (histone acetylation by TAF1), facilitation of DNA opening and initiation of transcription.</text>
</comment>